<protein>
    <submittedName>
        <fullName evidence="2">WGS project CCBQ000000000 data, contig 00009</fullName>
    </submittedName>
</protein>
<reference evidence="2 3" key="1">
    <citation type="submission" date="2014-03" db="EMBL/GenBank/DDBJ databases">
        <title>The genome of Kluyveromyces dobzhanskii.</title>
        <authorList>
            <person name="Nystedt B."/>
            <person name="Astrom S."/>
        </authorList>
    </citation>
    <scope>NUCLEOTIDE SEQUENCE [LARGE SCALE GENOMIC DNA]</scope>
    <source>
        <strain evidence="2 3">CBS 2104</strain>
    </source>
</reference>
<dbReference type="GO" id="GO:0004525">
    <property type="term" value="F:ribonuclease III activity"/>
    <property type="evidence" value="ECO:0007669"/>
    <property type="project" value="InterPro"/>
</dbReference>
<dbReference type="OrthoDB" id="2281895at2759"/>
<dbReference type="PANTHER" id="PTHR28160">
    <property type="entry name" value="54S RIBOSOMAL PROTEIN L15, MITOCHONDRIAL"/>
    <property type="match status" value="1"/>
</dbReference>
<dbReference type="Proteomes" id="UP000031516">
    <property type="component" value="Unassembled WGS sequence"/>
</dbReference>
<dbReference type="Pfam" id="PF14622">
    <property type="entry name" value="Ribonucleas_3_3"/>
    <property type="match status" value="1"/>
</dbReference>
<proteinExistence type="predicted"/>
<accession>A0A0A8L560</accession>
<dbReference type="PANTHER" id="PTHR28160:SF1">
    <property type="entry name" value="LARGE RIBOSOMAL SUBUNIT PROTEIN ML57"/>
    <property type="match status" value="1"/>
</dbReference>
<dbReference type="GO" id="GO:0005762">
    <property type="term" value="C:mitochondrial large ribosomal subunit"/>
    <property type="evidence" value="ECO:0007669"/>
    <property type="project" value="InterPro"/>
</dbReference>
<dbReference type="InterPro" id="IPR000999">
    <property type="entry name" value="RNase_III_dom"/>
</dbReference>
<dbReference type="InterPro" id="IPR036389">
    <property type="entry name" value="RNase_III_sf"/>
</dbReference>
<dbReference type="GO" id="GO:0003735">
    <property type="term" value="F:structural constituent of ribosome"/>
    <property type="evidence" value="ECO:0007669"/>
    <property type="project" value="InterPro"/>
</dbReference>
<name>A0A0A8L560_9SACH</name>
<dbReference type="GO" id="GO:0006396">
    <property type="term" value="P:RNA processing"/>
    <property type="evidence" value="ECO:0007669"/>
    <property type="project" value="InterPro"/>
</dbReference>
<dbReference type="AlphaFoldDB" id="A0A0A8L560"/>
<evidence type="ECO:0000313" key="3">
    <source>
        <dbReference type="Proteomes" id="UP000031516"/>
    </source>
</evidence>
<dbReference type="EMBL" id="CCBQ010000022">
    <property type="protein sequence ID" value="CDO93327.1"/>
    <property type="molecule type" value="Genomic_DNA"/>
</dbReference>
<organism evidence="2 3">
    <name type="scientific">Kluyveromyces dobzhanskii CBS 2104</name>
    <dbReference type="NCBI Taxonomy" id="1427455"/>
    <lineage>
        <taxon>Eukaryota</taxon>
        <taxon>Fungi</taxon>
        <taxon>Dikarya</taxon>
        <taxon>Ascomycota</taxon>
        <taxon>Saccharomycotina</taxon>
        <taxon>Saccharomycetes</taxon>
        <taxon>Saccharomycetales</taxon>
        <taxon>Saccharomycetaceae</taxon>
        <taxon>Kluyveromyces</taxon>
    </lineage>
</organism>
<gene>
    <name evidence="2" type="ORF">KLDO_g1628</name>
</gene>
<feature type="domain" description="RNase III" evidence="1">
    <location>
        <begin position="75"/>
        <end position="226"/>
    </location>
</feature>
<dbReference type="InterPro" id="IPR040030">
    <property type="entry name" value="Ribosomal_mL57"/>
</dbReference>
<dbReference type="Gene3D" id="1.10.1520.10">
    <property type="entry name" value="Ribonuclease III domain"/>
    <property type="match status" value="1"/>
</dbReference>
<evidence type="ECO:0000259" key="1">
    <source>
        <dbReference type="Pfam" id="PF14622"/>
    </source>
</evidence>
<evidence type="ECO:0000313" key="2">
    <source>
        <dbReference type="EMBL" id="CDO93327.1"/>
    </source>
</evidence>
<dbReference type="GO" id="GO:0032543">
    <property type="term" value="P:mitochondrial translation"/>
    <property type="evidence" value="ECO:0007669"/>
    <property type="project" value="InterPro"/>
</dbReference>
<dbReference type="SUPFAM" id="SSF69065">
    <property type="entry name" value="RNase III domain-like"/>
    <property type="match status" value="2"/>
</dbReference>
<comment type="caution">
    <text evidence="2">The sequence shown here is derived from an EMBL/GenBank/DDBJ whole genome shotgun (WGS) entry which is preliminary data.</text>
</comment>
<sequence length="250" mass="27648">MSFTKIGLNLGTKFGVRNGSYLHVGTRVRGLKRDPAESLRNPHGLHYDSLSKDGHLSTAKKGLNLGKYGIDLPDHIITQCLTHKSFAQGIKPYNQKLSVIGGHFVKYQACLHSMELPVSQKQLLEVGQSEATMSPEAAGLLVNGLNFGMLGKGSSKMLISKQSSAEFILRRNLEKLVFWNKRDMQKSHKYNGEYTVLQTVLNSVVGSIYLLQGQEKATEYVVHELFGNSPDSLTKISEDLLTAKDTAEKI</sequence>
<keyword evidence="3" id="KW-1185">Reference proteome</keyword>